<dbReference type="GO" id="GO:0032259">
    <property type="term" value="P:methylation"/>
    <property type="evidence" value="ECO:0007669"/>
    <property type="project" value="UniProtKB-KW"/>
</dbReference>
<proteinExistence type="predicted"/>
<keyword evidence="2" id="KW-0808">Transferase</keyword>
<accession>A0A934V773</accession>
<evidence type="ECO:0000313" key="3">
    <source>
        <dbReference type="Proteomes" id="UP000635245"/>
    </source>
</evidence>
<organism evidence="2 3">
    <name type="scientific">Prauserella cavernicola</name>
    <dbReference type="NCBI Taxonomy" id="2800127"/>
    <lineage>
        <taxon>Bacteria</taxon>
        <taxon>Bacillati</taxon>
        <taxon>Actinomycetota</taxon>
        <taxon>Actinomycetes</taxon>
        <taxon>Pseudonocardiales</taxon>
        <taxon>Pseudonocardiaceae</taxon>
        <taxon>Prauserella</taxon>
    </lineage>
</organism>
<evidence type="ECO:0000259" key="1">
    <source>
        <dbReference type="Pfam" id="PF13649"/>
    </source>
</evidence>
<dbReference type="Proteomes" id="UP000635245">
    <property type="component" value="Unassembled WGS sequence"/>
</dbReference>
<dbReference type="Gene3D" id="3.40.50.150">
    <property type="entry name" value="Vaccinia Virus protein VP39"/>
    <property type="match status" value="1"/>
</dbReference>
<gene>
    <name evidence="2" type="ORF">JHE00_24030</name>
</gene>
<dbReference type="AlphaFoldDB" id="A0A934V773"/>
<sequence>MSQLTSWDGAGGDVWVANADRFDNGVANYQDTFLAAAEFKRTSAVLDVGCGTGRTTRDAARAAPDGMALGVDLSSAMLELARERARLDGLPNASFEQADAQVHDFARQGFDIAISRHGAMFFGDPVAAFANLGRALRPGGRLVLLTWQPLARQEWLRSFFAALGVEESPPADAPSPLALSDPPRVRDLLTSAGFADVDLRGLAEPMYFGADVDDALRFVTSQNAGRLAQLDPDPRARALEALRRTLHGHLDERGVHYDSATWLVTARCP</sequence>
<keyword evidence="3" id="KW-1185">Reference proteome</keyword>
<dbReference type="InterPro" id="IPR041698">
    <property type="entry name" value="Methyltransf_25"/>
</dbReference>
<name>A0A934V773_9PSEU</name>
<dbReference type="SUPFAM" id="SSF53335">
    <property type="entry name" value="S-adenosyl-L-methionine-dependent methyltransferases"/>
    <property type="match status" value="1"/>
</dbReference>
<protein>
    <submittedName>
        <fullName evidence="2">Methyltransferase domain-containing protein</fullName>
    </submittedName>
</protein>
<comment type="caution">
    <text evidence="2">The sequence shown here is derived from an EMBL/GenBank/DDBJ whole genome shotgun (WGS) entry which is preliminary data.</text>
</comment>
<dbReference type="EMBL" id="JAENJH010000006">
    <property type="protein sequence ID" value="MBK1787404.1"/>
    <property type="molecule type" value="Genomic_DNA"/>
</dbReference>
<feature type="domain" description="Methyltransferase" evidence="1">
    <location>
        <begin position="45"/>
        <end position="140"/>
    </location>
</feature>
<dbReference type="CDD" id="cd02440">
    <property type="entry name" value="AdoMet_MTases"/>
    <property type="match status" value="1"/>
</dbReference>
<reference evidence="2" key="1">
    <citation type="submission" date="2020-12" db="EMBL/GenBank/DDBJ databases">
        <title>Prauserella sp. ASG 168, a novel actinomycete isolated from cave rock.</title>
        <authorList>
            <person name="Suriyachadkun C."/>
        </authorList>
    </citation>
    <scope>NUCLEOTIDE SEQUENCE</scope>
    <source>
        <strain evidence="2">ASG 168</strain>
    </source>
</reference>
<dbReference type="PANTHER" id="PTHR43591">
    <property type="entry name" value="METHYLTRANSFERASE"/>
    <property type="match status" value="1"/>
</dbReference>
<keyword evidence="2" id="KW-0489">Methyltransferase</keyword>
<dbReference type="InterPro" id="IPR029063">
    <property type="entry name" value="SAM-dependent_MTases_sf"/>
</dbReference>
<evidence type="ECO:0000313" key="2">
    <source>
        <dbReference type="EMBL" id="MBK1787404.1"/>
    </source>
</evidence>
<dbReference type="GO" id="GO:0008168">
    <property type="term" value="F:methyltransferase activity"/>
    <property type="evidence" value="ECO:0007669"/>
    <property type="project" value="UniProtKB-KW"/>
</dbReference>
<dbReference type="Pfam" id="PF13649">
    <property type="entry name" value="Methyltransf_25"/>
    <property type="match status" value="1"/>
</dbReference>